<feature type="transmembrane region" description="Helical" evidence="5">
    <location>
        <begin position="77"/>
        <end position="94"/>
    </location>
</feature>
<dbReference type="EMBL" id="JBDODL010000900">
    <property type="protein sequence ID" value="MES1920840.1"/>
    <property type="molecule type" value="Genomic_DNA"/>
</dbReference>
<protein>
    <submittedName>
        <fullName evidence="6">Uncharacterized protein</fullName>
    </submittedName>
</protein>
<keyword evidence="4 5" id="KW-0472">Membrane</keyword>
<dbReference type="NCBIfam" id="TIGR00803">
    <property type="entry name" value="nst"/>
    <property type="match status" value="1"/>
</dbReference>
<name>A0ABV2AMH0_9EUKA</name>
<dbReference type="InterPro" id="IPR037185">
    <property type="entry name" value="EmrE-like"/>
</dbReference>
<evidence type="ECO:0000256" key="1">
    <source>
        <dbReference type="ARBA" id="ARBA00004141"/>
    </source>
</evidence>
<feature type="transmembrane region" description="Helical" evidence="5">
    <location>
        <begin position="141"/>
        <end position="162"/>
    </location>
</feature>
<comment type="subcellular location">
    <subcellularLocation>
        <location evidence="1">Membrane</location>
        <topology evidence="1">Multi-pass membrane protein</topology>
    </subcellularLocation>
</comment>
<evidence type="ECO:0000313" key="6">
    <source>
        <dbReference type="EMBL" id="MES1920840.1"/>
    </source>
</evidence>
<feature type="transmembrane region" description="Helical" evidence="5">
    <location>
        <begin position="171"/>
        <end position="190"/>
    </location>
</feature>
<feature type="transmembrane region" description="Helical" evidence="5">
    <location>
        <begin position="115"/>
        <end position="135"/>
    </location>
</feature>
<feature type="transmembrane region" description="Helical" evidence="5">
    <location>
        <begin position="46"/>
        <end position="65"/>
    </location>
</feature>
<dbReference type="PANTHER" id="PTHR10231">
    <property type="entry name" value="NUCLEOTIDE-SUGAR TRANSMEMBRANE TRANSPORTER"/>
    <property type="match status" value="1"/>
</dbReference>
<dbReference type="PIRSF" id="PIRSF005799">
    <property type="entry name" value="UDP-gal_transpt"/>
    <property type="match status" value="1"/>
</dbReference>
<gene>
    <name evidence="6" type="ORF">MHBO_002466</name>
</gene>
<comment type="caution">
    <text evidence="6">The sequence shown here is derived from an EMBL/GenBank/DDBJ whole genome shotgun (WGS) entry which is preliminary data.</text>
</comment>
<dbReference type="Proteomes" id="UP001439008">
    <property type="component" value="Unassembled WGS sequence"/>
</dbReference>
<feature type="transmembrane region" description="Helical" evidence="5">
    <location>
        <begin position="205"/>
        <end position="226"/>
    </location>
</feature>
<accession>A0ABV2AMH0</accession>
<evidence type="ECO:0000313" key="7">
    <source>
        <dbReference type="Proteomes" id="UP001439008"/>
    </source>
</evidence>
<evidence type="ECO:0000256" key="2">
    <source>
        <dbReference type="ARBA" id="ARBA00022692"/>
    </source>
</evidence>
<feature type="transmembrane region" description="Helical" evidence="5">
    <location>
        <begin position="297"/>
        <end position="315"/>
    </location>
</feature>
<dbReference type="Pfam" id="PF04142">
    <property type="entry name" value="Nuc_sug_transp"/>
    <property type="match status" value="1"/>
</dbReference>
<evidence type="ECO:0000256" key="3">
    <source>
        <dbReference type="ARBA" id="ARBA00022989"/>
    </source>
</evidence>
<dbReference type="InterPro" id="IPR007271">
    <property type="entry name" value="Nuc_sug_transpt"/>
</dbReference>
<keyword evidence="2 5" id="KW-0812">Transmembrane</keyword>
<feature type="transmembrane region" description="Helical" evidence="5">
    <location>
        <begin position="321"/>
        <end position="339"/>
    </location>
</feature>
<sequence length="341" mass="38620">MANGSKQYYIAIKKLFLKSRQKQQNIENNEENELILKEKNEISLRFKLTLLFLLFAFNTITVLVVRESFKTNYNVNSAVLITELSKFVISFVILNRKQSFKETIFSFTQNPREKLKIMLIAFIYAVQNILVYISVKNLESAIFQVLNQMKILSAAVFSVLILKSFLGRKRWLAIFILVFGISIVQIDYSLSKSGVSSQNGREKNFAIGLWTGLAASTTSGFAGVFFEKTLKSSNILLWERNVDMSLFAVIFLLAFHVFSSGENMLRNFNLFTVLSIACNVMNGLVVSLVIKYADNILKAFAVSISIVVCAIIDYYRDLFTPSLFFVTGVVAVLFAVQLYSS</sequence>
<organism evidence="6 7">
    <name type="scientific">Bonamia ostreae</name>
    <dbReference type="NCBI Taxonomy" id="126728"/>
    <lineage>
        <taxon>Eukaryota</taxon>
        <taxon>Sar</taxon>
        <taxon>Rhizaria</taxon>
        <taxon>Endomyxa</taxon>
        <taxon>Ascetosporea</taxon>
        <taxon>Haplosporida</taxon>
        <taxon>Bonamia</taxon>
    </lineage>
</organism>
<evidence type="ECO:0000256" key="5">
    <source>
        <dbReference type="SAM" id="Phobius"/>
    </source>
</evidence>
<keyword evidence="3 5" id="KW-1133">Transmembrane helix</keyword>
<keyword evidence="7" id="KW-1185">Reference proteome</keyword>
<reference evidence="6 7" key="1">
    <citation type="journal article" date="2024" name="BMC Biol.">
        <title>Comparative genomics of Ascetosporea gives new insight into the evolutionary basis for animal parasitism in Rhizaria.</title>
        <authorList>
            <person name="Hiltunen Thoren M."/>
            <person name="Onut-Brannstrom I."/>
            <person name="Alfjorden A."/>
            <person name="Peckova H."/>
            <person name="Swords F."/>
            <person name="Hooper C."/>
            <person name="Holzer A.S."/>
            <person name="Bass D."/>
            <person name="Burki F."/>
        </authorList>
    </citation>
    <scope>NUCLEOTIDE SEQUENCE [LARGE SCALE GENOMIC DNA]</scope>
    <source>
        <strain evidence="6">20-A016</strain>
    </source>
</reference>
<feature type="transmembrane region" description="Helical" evidence="5">
    <location>
        <begin position="238"/>
        <end position="258"/>
    </location>
</feature>
<evidence type="ECO:0000256" key="4">
    <source>
        <dbReference type="ARBA" id="ARBA00023136"/>
    </source>
</evidence>
<feature type="transmembrane region" description="Helical" evidence="5">
    <location>
        <begin position="270"/>
        <end position="290"/>
    </location>
</feature>
<proteinExistence type="predicted"/>
<dbReference type="SUPFAM" id="SSF103481">
    <property type="entry name" value="Multidrug resistance efflux transporter EmrE"/>
    <property type="match status" value="1"/>
</dbReference>